<comment type="subunit">
    <text evidence="14">Likely a component of a DCX (DDB1-CUL4-X-box) protein ligase complex. May interact with pic/DDB1.</text>
</comment>
<protein>
    <recommendedName>
        <fullName evidence="6">Protein cereblon</fullName>
    </recommendedName>
    <alternativeName>
        <fullName evidence="12">Protein ohgata</fullName>
    </alternativeName>
</protein>
<dbReference type="CDD" id="cd15777">
    <property type="entry name" value="CRBN_C_like"/>
    <property type="match status" value="1"/>
</dbReference>
<evidence type="ECO:0000256" key="11">
    <source>
        <dbReference type="ARBA" id="ARBA00023242"/>
    </source>
</evidence>
<dbReference type="PROSITE" id="PS51788">
    <property type="entry name" value="CULT"/>
    <property type="match status" value="1"/>
</dbReference>
<keyword evidence="10" id="KW-0862">Zinc</keyword>
<keyword evidence="11" id="KW-0539">Nucleus</keyword>
<dbReference type="GO" id="GO:0016567">
    <property type="term" value="P:protein ubiquitination"/>
    <property type="evidence" value="ECO:0007669"/>
    <property type="project" value="UniProtKB-UniPathway"/>
</dbReference>
<evidence type="ECO:0000256" key="4">
    <source>
        <dbReference type="ARBA" id="ARBA00005293"/>
    </source>
</evidence>
<dbReference type="SMART" id="SM00464">
    <property type="entry name" value="LON"/>
    <property type="match status" value="1"/>
</dbReference>
<feature type="region of interest" description="Disordered" evidence="15">
    <location>
        <begin position="253"/>
        <end position="276"/>
    </location>
</feature>
<dbReference type="PROSITE" id="PS51787">
    <property type="entry name" value="LON_N"/>
    <property type="match status" value="1"/>
</dbReference>
<evidence type="ECO:0000259" key="17">
    <source>
        <dbReference type="PROSITE" id="PS51788"/>
    </source>
</evidence>
<evidence type="ECO:0000256" key="3">
    <source>
        <dbReference type="ARBA" id="ARBA00004906"/>
    </source>
</evidence>
<dbReference type="Gene3D" id="2.30.130.40">
    <property type="entry name" value="LON domain-like"/>
    <property type="match status" value="1"/>
</dbReference>
<evidence type="ECO:0000256" key="15">
    <source>
        <dbReference type="SAM" id="MobiDB-lite"/>
    </source>
</evidence>
<evidence type="ECO:0000256" key="7">
    <source>
        <dbReference type="ARBA" id="ARBA00022490"/>
    </source>
</evidence>
<dbReference type="GO" id="GO:0005634">
    <property type="term" value="C:nucleus"/>
    <property type="evidence" value="ECO:0007669"/>
    <property type="project" value="UniProtKB-SubCell"/>
</dbReference>
<comment type="pathway">
    <text evidence="3">Protein modification; protein ubiquitination.</text>
</comment>
<dbReference type="PANTHER" id="PTHR14255:SF4">
    <property type="entry name" value="PROTEIN CEREBLON"/>
    <property type="match status" value="1"/>
</dbReference>
<comment type="similarity">
    <text evidence="4">Belongs to the CRBN family.</text>
</comment>
<dbReference type="GO" id="GO:0031464">
    <property type="term" value="C:Cul4A-RING E3 ubiquitin ligase complex"/>
    <property type="evidence" value="ECO:0007669"/>
    <property type="project" value="TreeGrafter"/>
</dbReference>
<dbReference type="InterPro" id="IPR046336">
    <property type="entry name" value="Lon_prtase_N_sf"/>
</dbReference>
<dbReference type="FunFam" id="1.20.58.1480:FF:000007">
    <property type="entry name" value="Lon protease homolog"/>
    <property type="match status" value="1"/>
</dbReference>
<dbReference type="InterPro" id="IPR003111">
    <property type="entry name" value="Lon_prtase_N"/>
</dbReference>
<dbReference type="OrthoDB" id="267517at2759"/>
<accession>A0A7I8L0L7</accession>
<dbReference type="FunFam" id="2.170.150.20:FF:000005">
    <property type="entry name" value="Blast:Protein cereblon homolog"/>
    <property type="match status" value="1"/>
</dbReference>
<evidence type="ECO:0000256" key="12">
    <source>
        <dbReference type="ARBA" id="ARBA00030079"/>
    </source>
</evidence>
<dbReference type="EMBL" id="LR746272">
    <property type="protein sequence ID" value="CAA7402815.1"/>
    <property type="molecule type" value="Genomic_DNA"/>
</dbReference>
<keyword evidence="8" id="KW-0479">Metal-binding</keyword>
<keyword evidence="9" id="KW-0833">Ubl conjugation pathway</keyword>
<feature type="domain" description="CULT" evidence="17">
    <location>
        <begin position="474"/>
        <end position="581"/>
    </location>
</feature>
<dbReference type="GO" id="GO:0005737">
    <property type="term" value="C:cytoplasm"/>
    <property type="evidence" value="ECO:0007669"/>
    <property type="project" value="UniProtKB-SubCell"/>
</dbReference>
<comment type="similarity">
    <text evidence="5">Belongs to the 4-toluene sulfonate uptake permease (TSUP) (TC 2.A.102) family.</text>
</comment>
<sequence>MDEERLLENERLQIQLIRELDMEELEVEEVDGHHDLSSDDESDSPGAPLLLLSSISICPSLMPFSNYWRLGGNVDAASGSYVAFNTSLASLHTYLGEVDDTYGRMTSLDGGEILTLPMFDLEGVVLFPDATLPLRVIQPRLISAVERAMTQTDSCYTIAVVRIVRQSVSERFHFGRPNFARIGTTAEIRQFKRLEDGSLNVVARGQQRFHLRRCWIDADLVPCAELQIINEDEPLRTPRDAFAQLASVANPSHGHRISHALPSEASPGKCQDDDEENDWERTYDMSPLCDHSARDMRTRLSLIDSPSEYGVSEYCTSSDDDFEQERKQRLKSCQRDSPDELYQQQKHGRMCDSGGTIPLVRKESLPCKISTMREGQERCWAINGTKRSYQAPLSFWSHWVYRMYDSFALARRAADMWKQIIGAPSMDSLVKKPGLLSFHIASRLPLSESTRQELLEMHGISYRLQKEIQLLERFDRVRCKSCLTLIGKRRDMVVMSADGPLNAYANPGGYVHEIMTLTRASGLALEGSPVKEHSWFPGYAWTIAKCAACESYMGWLFTAARPRLRPKSFWGIRSSQVLDDTADPRHD</sequence>
<dbReference type="Gene3D" id="2.170.150.20">
    <property type="entry name" value="Peptide methionine sulfoxide reductase"/>
    <property type="match status" value="1"/>
</dbReference>
<comment type="subcellular location">
    <subcellularLocation>
        <location evidence="2">Cytoplasm</location>
    </subcellularLocation>
    <subcellularLocation>
        <location evidence="1">Nucleus</location>
    </subcellularLocation>
</comment>
<evidence type="ECO:0000259" key="16">
    <source>
        <dbReference type="PROSITE" id="PS51787"/>
    </source>
</evidence>
<evidence type="ECO:0000256" key="6">
    <source>
        <dbReference type="ARBA" id="ARBA00014394"/>
    </source>
</evidence>
<comment type="function">
    <text evidence="13">Substrate recognition component of a DCX (DDB1-CUL4-X-box) E3 protein ligase complex that mediates the ubiquitination and subsequent proteasomal degradation of target proteins. Has an essential role in mediating growth by negatively regulating insulin signaling. It also has a role in maintaining presynaptic function in the neuromuscular junction synapses of third-instar larvae.</text>
</comment>
<keyword evidence="7" id="KW-0963">Cytoplasm</keyword>
<evidence type="ECO:0000256" key="14">
    <source>
        <dbReference type="ARBA" id="ARBA00046796"/>
    </source>
</evidence>
<name>A0A7I8L0L7_SPIIN</name>
<dbReference type="InterPro" id="IPR015947">
    <property type="entry name" value="PUA-like_sf"/>
</dbReference>
<evidence type="ECO:0000256" key="5">
    <source>
        <dbReference type="ARBA" id="ARBA00009142"/>
    </source>
</evidence>
<dbReference type="UniPathway" id="UPA00143"/>
<feature type="domain" description="Lon N-terminal" evidence="16">
    <location>
        <begin position="116"/>
        <end position="475"/>
    </location>
</feature>
<proteinExistence type="inferred from homology"/>
<gene>
    <name evidence="18" type="ORF">SI8410_09013493</name>
</gene>
<dbReference type="InterPro" id="IPR034750">
    <property type="entry name" value="CULT"/>
</dbReference>
<dbReference type="Gene3D" id="1.20.58.1480">
    <property type="match status" value="1"/>
</dbReference>
<dbReference type="SUPFAM" id="SSF88697">
    <property type="entry name" value="PUA domain-like"/>
    <property type="match status" value="1"/>
</dbReference>
<evidence type="ECO:0000256" key="13">
    <source>
        <dbReference type="ARBA" id="ARBA00046075"/>
    </source>
</evidence>
<dbReference type="InterPro" id="IPR004910">
    <property type="entry name" value="Yippee/Mis18/Cereblon"/>
</dbReference>
<dbReference type="PANTHER" id="PTHR14255">
    <property type="entry name" value="CEREBLON"/>
    <property type="match status" value="1"/>
</dbReference>
<dbReference type="AlphaFoldDB" id="A0A7I8L0L7"/>
<evidence type="ECO:0000256" key="1">
    <source>
        <dbReference type="ARBA" id="ARBA00004123"/>
    </source>
</evidence>
<evidence type="ECO:0000313" key="19">
    <source>
        <dbReference type="Proteomes" id="UP000663760"/>
    </source>
</evidence>
<organism evidence="18 19">
    <name type="scientific">Spirodela intermedia</name>
    <name type="common">Intermediate duckweed</name>
    <dbReference type="NCBI Taxonomy" id="51605"/>
    <lineage>
        <taxon>Eukaryota</taxon>
        <taxon>Viridiplantae</taxon>
        <taxon>Streptophyta</taxon>
        <taxon>Embryophyta</taxon>
        <taxon>Tracheophyta</taxon>
        <taxon>Spermatophyta</taxon>
        <taxon>Magnoliopsida</taxon>
        <taxon>Liliopsida</taxon>
        <taxon>Araceae</taxon>
        <taxon>Lemnoideae</taxon>
        <taxon>Spirodela</taxon>
    </lineage>
</organism>
<evidence type="ECO:0000256" key="9">
    <source>
        <dbReference type="ARBA" id="ARBA00022786"/>
    </source>
</evidence>
<dbReference type="GO" id="GO:0046872">
    <property type="term" value="F:metal ion binding"/>
    <property type="evidence" value="ECO:0007669"/>
    <property type="project" value="UniProtKB-KW"/>
</dbReference>
<evidence type="ECO:0000313" key="18">
    <source>
        <dbReference type="EMBL" id="CAA7402815.1"/>
    </source>
</evidence>
<reference evidence="18" key="1">
    <citation type="submission" date="2020-02" db="EMBL/GenBank/DDBJ databases">
        <authorList>
            <person name="Scholz U."/>
            <person name="Mascher M."/>
            <person name="Fiebig A."/>
        </authorList>
    </citation>
    <scope>NUCLEOTIDE SEQUENCE</scope>
</reference>
<dbReference type="Pfam" id="PF03226">
    <property type="entry name" value="Yippee-Mis18"/>
    <property type="match status" value="1"/>
</dbReference>
<dbReference type="Pfam" id="PF02190">
    <property type="entry name" value="LON_substr_bdg"/>
    <property type="match status" value="1"/>
</dbReference>
<evidence type="ECO:0000256" key="8">
    <source>
        <dbReference type="ARBA" id="ARBA00022723"/>
    </source>
</evidence>
<evidence type="ECO:0000256" key="10">
    <source>
        <dbReference type="ARBA" id="ARBA00022833"/>
    </source>
</evidence>
<keyword evidence="19" id="KW-1185">Reference proteome</keyword>
<evidence type="ECO:0000256" key="2">
    <source>
        <dbReference type="ARBA" id="ARBA00004496"/>
    </source>
</evidence>
<dbReference type="Proteomes" id="UP000663760">
    <property type="component" value="Chromosome 9"/>
</dbReference>